<reference evidence="3 4" key="1">
    <citation type="submission" date="2019-04" db="EMBL/GenBank/DDBJ databases">
        <title>Natronomonas sp. F20-122 a newhaloarchaeon isolated from a saline saltern of Isla Bacuta, Huelva, Spain.</title>
        <authorList>
            <person name="Duran-Viseras A."/>
            <person name="Sanchez-Porro C."/>
            <person name="Ventosa A."/>
        </authorList>
    </citation>
    <scope>NUCLEOTIDE SEQUENCE [LARGE SCALE GENOMIC DNA]</scope>
    <source>
        <strain evidence="3 4">F20-122</strain>
    </source>
</reference>
<evidence type="ECO:0000313" key="4">
    <source>
        <dbReference type="Proteomes" id="UP000308037"/>
    </source>
</evidence>
<dbReference type="Pfam" id="PF00106">
    <property type="entry name" value="adh_short"/>
    <property type="match status" value="1"/>
</dbReference>
<organism evidence="3 4">
    <name type="scientific">Natronomonas salsuginis</name>
    <dbReference type="NCBI Taxonomy" id="2217661"/>
    <lineage>
        <taxon>Archaea</taxon>
        <taxon>Methanobacteriati</taxon>
        <taxon>Methanobacteriota</taxon>
        <taxon>Stenosarchaea group</taxon>
        <taxon>Halobacteria</taxon>
        <taxon>Halobacteriales</taxon>
        <taxon>Natronomonadaceae</taxon>
        <taxon>Natronomonas</taxon>
    </lineage>
</organism>
<dbReference type="InterPro" id="IPR036291">
    <property type="entry name" value="NAD(P)-bd_dom_sf"/>
</dbReference>
<comment type="similarity">
    <text evidence="1">Belongs to the short-chain dehydrogenases/reductases (SDR) family.</text>
</comment>
<comment type="caution">
    <text evidence="3">The sequence shown here is derived from an EMBL/GenBank/DDBJ whole genome shotgun (WGS) entry which is preliminary data.</text>
</comment>
<protein>
    <submittedName>
        <fullName evidence="3">SDR family oxidoreductase</fullName>
    </submittedName>
</protein>
<proteinExistence type="inferred from homology"/>
<name>A0A4U5JN26_9EURY</name>
<evidence type="ECO:0000256" key="2">
    <source>
        <dbReference type="ARBA" id="ARBA00023002"/>
    </source>
</evidence>
<dbReference type="PANTHER" id="PTHR48107">
    <property type="entry name" value="NADPH-DEPENDENT ALDEHYDE REDUCTASE-LIKE PROTEIN, CHLOROPLASTIC-RELATED"/>
    <property type="match status" value="1"/>
</dbReference>
<dbReference type="Gene3D" id="3.40.50.720">
    <property type="entry name" value="NAD(P)-binding Rossmann-like Domain"/>
    <property type="match status" value="1"/>
</dbReference>
<dbReference type="InterPro" id="IPR002347">
    <property type="entry name" value="SDR_fam"/>
</dbReference>
<dbReference type="PRINTS" id="PR00081">
    <property type="entry name" value="GDHRDH"/>
</dbReference>
<evidence type="ECO:0000313" key="3">
    <source>
        <dbReference type="EMBL" id="TKR27569.1"/>
    </source>
</evidence>
<dbReference type="SUPFAM" id="SSF51735">
    <property type="entry name" value="NAD(P)-binding Rossmann-fold domains"/>
    <property type="match status" value="1"/>
</dbReference>
<keyword evidence="2" id="KW-0560">Oxidoreductase</keyword>
<dbReference type="Proteomes" id="UP000308037">
    <property type="component" value="Unassembled WGS sequence"/>
</dbReference>
<dbReference type="CDD" id="cd05233">
    <property type="entry name" value="SDR_c"/>
    <property type="match status" value="1"/>
</dbReference>
<dbReference type="OrthoDB" id="213346at2157"/>
<evidence type="ECO:0000256" key="1">
    <source>
        <dbReference type="ARBA" id="ARBA00006484"/>
    </source>
</evidence>
<keyword evidence="4" id="KW-1185">Reference proteome</keyword>
<dbReference type="EMBL" id="QKNX01000001">
    <property type="protein sequence ID" value="TKR27569.1"/>
    <property type="molecule type" value="Genomic_DNA"/>
</dbReference>
<accession>A0A4U5JN26</accession>
<sequence length="231" mass="24271">MDTAVITGASRGIGRAVATEFAQQGVHVVACARDGEAIDDVAVRIERDGGSITAIRADVRDEFDLERLMETAARVGDSGGIGCVVANAGVYHGTPGETPIDGVSYSAFDDMIRTNVRGVFGTIRESIPHLRADARVLVPSGSIARQAIAGYGAYAVSKAAAEAVVRQFTADTPLTAAVLDIGQVATELTDHAGGRTPEDIAPMFWWAATEADADAIRGTVVEVTEWREVTR</sequence>
<dbReference type="RefSeq" id="WP_137274832.1">
    <property type="nucleotide sequence ID" value="NZ_QKNX01000001.1"/>
</dbReference>
<dbReference type="PANTHER" id="PTHR48107:SF7">
    <property type="entry name" value="RE15974P"/>
    <property type="match status" value="1"/>
</dbReference>
<dbReference type="AlphaFoldDB" id="A0A4U5JN26"/>
<gene>
    <name evidence="3" type="ORF">DM868_00265</name>
</gene>
<dbReference type="GO" id="GO:0016614">
    <property type="term" value="F:oxidoreductase activity, acting on CH-OH group of donors"/>
    <property type="evidence" value="ECO:0007669"/>
    <property type="project" value="UniProtKB-ARBA"/>
</dbReference>